<dbReference type="OrthoDB" id="5103079at2759"/>
<keyword evidence="3" id="KW-1185">Reference proteome</keyword>
<name>E9DWL1_METAQ</name>
<organism evidence="3">
    <name type="scientific">Metarhizium acridum (strain CQMa 102)</name>
    <dbReference type="NCBI Taxonomy" id="655827"/>
    <lineage>
        <taxon>Eukaryota</taxon>
        <taxon>Fungi</taxon>
        <taxon>Dikarya</taxon>
        <taxon>Ascomycota</taxon>
        <taxon>Pezizomycotina</taxon>
        <taxon>Sordariomycetes</taxon>
        <taxon>Hypocreomycetidae</taxon>
        <taxon>Hypocreales</taxon>
        <taxon>Clavicipitaceae</taxon>
        <taxon>Metarhizium</taxon>
    </lineage>
</organism>
<feature type="region of interest" description="Disordered" evidence="1">
    <location>
        <begin position="578"/>
        <end position="624"/>
    </location>
</feature>
<dbReference type="InParanoid" id="E9DWL1"/>
<evidence type="ECO:0000256" key="1">
    <source>
        <dbReference type="SAM" id="MobiDB-lite"/>
    </source>
</evidence>
<reference evidence="2 3" key="1">
    <citation type="journal article" date="2011" name="PLoS Genet.">
        <title>Genome sequencing and comparative transcriptomics of the model entomopathogenic fungi Metarhizium anisopliae and M. acridum.</title>
        <authorList>
            <person name="Gao Q."/>
            <person name="Jin K."/>
            <person name="Ying S.H."/>
            <person name="Zhang Y."/>
            <person name="Xiao G."/>
            <person name="Shang Y."/>
            <person name="Duan Z."/>
            <person name="Hu X."/>
            <person name="Xie X.Q."/>
            <person name="Zhou G."/>
            <person name="Peng G."/>
            <person name="Luo Z."/>
            <person name="Huang W."/>
            <person name="Wang B."/>
            <person name="Fang W."/>
            <person name="Wang S."/>
            <person name="Zhong Y."/>
            <person name="Ma L.J."/>
            <person name="St Leger R.J."/>
            <person name="Zhao G.P."/>
            <person name="Pei Y."/>
            <person name="Feng M.G."/>
            <person name="Xia Y."/>
            <person name="Wang C."/>
        </authorList>
    </citation>
    <scope>NUCLEOTIDE SEQUENCE [LARGE SCALE GENOMIC DNA]</scope>
    <source>
        <strain evidence="2 3">CQMa 102</strain>
    </source>
</reference>
<dbReference type="Proteomes" id="UP000002499">
    <property type="component" value="Unassembled WGS sequence"/>
</dbReference>
<feature type="region of interest" description="Disordered" evidence="1">
    <location>
        <begin position="384"/>
        <end position="465"/>
    </location>
</feature>
<evidence type="ECO:0000313" key="2">
    <source>
        <dbReference type="EMBL" id="EFY92061.1"/>
    </source>
</evidence>
<protein>
    <submittedName>
        <fullName evidence="2">Uncharacterized protein</fullName>
    </submittedName>
</protein>
<dbReference type="HOGENOM" id="CLU_428984_0_0_1"/>
<dbReference type="AlphaFoldDB" id="E9DWL1"/>
<gene>
    <name evidence="2" type="ORF">MAC_02009</name>
</gene>
<feature type="compositionally biased region" description="Polar residues" evidence="1">
    <location>
        <begin position="386"/>
        <end position="407"/>
    </location>
</feature>
<dbReference type="EMBL" id="GL698478">
    <property type="protein sequence ID" value="EFY92061.1"/>
    <property type="molecule type" value="Genomic_DNA"/>
</dbReference>
<evidence type="ECO:0000313" key="3">
    <source>
        <dbReference type="Proteomes" id="UP000002499"/>
    </source>
</evidence>
<sequence length="638" mass="70657">MNSTPRDENVLTDIRTCQEIVAKSHNDKIAAICRILQGCAMPDTSGMAQSLFENGLDCLTLVCRTNLSRYVSHSFNPSPVEQADQEKNPVLPFLWSSLNLVKHPDDEHHRLEALEILSNAKQDILRRIIALGLLDSKNLDFLSLNDSDIMNETLWSQPQFRLYDTVIRREQGEREWHLVPRPGRREQGQRSLLSLCAAEDPHQPLQEFIDSNIGPRDCEDGSQEIWMSDKPRIVRIQYEPCANAPANFQELRRFDMPIYNCKEAVAWANIRPDILKAHVSWHYELGSVVKVGATARHNSYVRTYSQGGGHRRLDARGTKTVNNLWKLDGATSGVYLLVYHWTAHEQSQIYSAEVQPKYGSDRITGADGVELINGFLNKLDLEEPSAESQNVGDTNTASSARPATGNRNVPVDAGTAQPDNPVPVQDQGDPRQSQPEPARPSDASHPSRNVRNETQEQSSSRRGTLPFVREIAVDLGTDALPKWKTIARRRQIVESAHIVSTGDPAAVTTLLSVEAREAQGEIVALWSTTDATPVIHGLPDAEIRERPTDAVTSARARARLPGMRDPTAAGTAGLLDVESREMPTDAAGHARRTTSTTSRLTKATDLLRHPSAHKGGVGALRGENGRDKDAAIERFLCL</sequence>
<accession>E9DWL1</accession>
<proteinExistence type="predicted"/>